<protein>
    <submittedName>
        <fullName evidence="3">5-oxoprolinase</fullName>
    </submittedName>
</protein>
<dbReference type="PANTHER" id="PTHR11365">
    <property type="entry name" value="5-OXOPROLINASE RELATED"/>
    <property type="match status" value="1"/>
</dbReference>
<dbReference type="GO" id="GO:0005829">
    <property type="term" value="C:cytosol"/>
    <property type="evidence" value="ECO:0007669"/>
    <property type="project" value="TreeGrafter"/>
</dbReference>
<gene>
    <name evidence="3" type="ORF">ABW22_03840</name>
</gene>
<dbReference type="PANTHER" id="PTHR11365:SF23">
    <property type="entry name" value="HYPOTHETICAL 5-OXOPROLINASE (EUROFUNG)-RELATED"/>
    <property type="match status" value="1"/>
</dbReference>
<dbReference type="Proteomes" id="UP000064243">
    <property type="component" value="Unassembled WGS sequence"/>
</dbReference>
<evidence type="ECO:0000259" key="2">
    <source>
        <dbReference type="Pfam" id="PF02538"/>
    </source>
</evidence>
<dbReference type="AlphaFoldDB" id="A0A119CX27"/>
<evidence type="ECO:0000313" key="3">
    <source>
        <dbReference type="EMBL" id="KVW97532.1"/>
    </source>
</evidence>
<dbReference type="GO" id="GO:0006749">
    <property type="term" value="P:glutathione metabolic process"/>
    <property type="evidence" value="ECO:0007669"/>
    <property type="project" value="TreeGrafter"/>
</dbReference>
<accession>A0A119CX27</accession>
<proteinExistence type="predicted"/>
<dbReference type="InterPro" id="IPR045079">
    <property type="entry name" value="Oxoprolinase-like"/>
</dbReference>
<feature type="region of interest" description="Disordered" evidence="1">
    <location>
        <begin position="607"/>
        <end position="631"/>
    </location>
</feature>
<evidence type="ECO:0000256" key="1">
    <source>
        <dbReference type="SAM" id="MobiDB-lite"/>
    </source>
</evidence>
<comment type="caution">
    <text evidence="3">The sequence shown here is derived from an EMBL/GenBank/DDBJ whole genome shotgun (WGS) entry which is preliminary data.</text>
</comment>
<dbReference type="EMBL" id="LDUG01000015">
    <property type="protein sequence ID" value="KVW97532.1"/>
    <property type="molecule type" value="Genomic_DNA"/>
</dbReference>
<dbReference type="OrthoDB" id="8612863at2"/>
<feature type="domain" description="Hydantoinase B/oxoprolinase" evidence="2">
    <location>
        <begin position="19"/>
        <end position="533"/>
    </location>
</feature>
<dbReference type="Pfam" id="PF02538">
    <property type="entry name" value="Hydantoinase_B"/>
    <property type="match status" value="1"/>
</dbReference>
<organism evidence="3 4">
    <name type="scientific">Thiobacillus denitrificans</name>
    <dbReference type="NCBI Taxonomy" id="36861"/>
    <lineage>
        <taxon>Bacteria</taxon>
        <taxon>Pseudomonadati</taxon>
        <taxon>Pseudomonadota</taxon>
        <taxon>Betaproteobacteria</taxon>
        <taxon>Nitrosomonadales</taxon>
        <taxon>Thiobacillaceae</taxon>
        <taxon>Thiobacillus</taxon>
    </lineage>
</organism>
<reference evidence="3 4" key="1">
    <citation type="journal article" date="2015" name="Appl. Environ. Microbiol.">
        <title>Aerobic and Anaerobic Thiosulfate Oxidation by a Cold-Adapted, Subglacial Chemoautotroph.</title>
        <authorList>
            <person name="Harrold Z.R."/>
            <person name="Skidmore M.L."/>
            <person name="Hamilton T.L."/>
            <person name="Desch L."/>
            <person name="Amada K."/>
            <person name="van Gelder W."/>
            <person name="Glover K."/>
            <person name="Roden E.E."/>
            <person name="Boyd E.S."/>
        </authorList>
    </citation>
    <scope>NUCLEOTIDE SEQUENCE [LARGE SCALE GENOMIC DNA]</scope>
    <source>
        <strain evidence="3 4">RG</strain>
    </source>
</reference>
<sequence length="631" mass="69811">MTAHIIQTNPAPFQPVDLDSITLDIIENALRNARAEMDAVLFRTAMSPGIREQHDAFPMIANNEGKMVVGQFGSFIHGFVSNYDDTIEEGDVFLTNDPYSCNGAVSHLNDWLTLMPIFHDGRLVSWAAMFGHMTDNGGKVPGSLPTDAAQIFEEGLQIPPVKIVRKGVLNKELLNLLLRNSRVPEWNRSDFNAMLASLRLAERRVHEIVARFGVDHYIAAMAEMLDRNKRAMSAIIKMVVPEKKAYFEDYIDDDGVGMGPYKVACSLWREGDIAHFDFTGTDPQSISSVNFFLNEEMFKMFLGAFFINIFDPQILFNDGFYELVDVKIPEGSILKPKRPAALSCRTHLLGRIFDIMGGLLGQGSPDVLNAAGFSDSPHLMYSGYNKSGEWYQLFQIGFGGIPGRPAGDGPDGHSLWPSFTNVPNEFLESYFPLRIVRYEAIADSGGAGLHRGGNGVCTAYEFLEPGEISIHDDRWLTYPWGVNGGNPGARSTKELVRKDGSREWLPSKCDRIKVMEGDILYFNTWGGGGWGDPLKRPAERVATDVERGLVSVDGARAYGVVVRSDFSLDLAATEALRADIAATRPPIELFNRGGTIEQLKARCKAETSFDPPRSPVFANWMGSPAQPRQPA</sequence>
<name>A0A119CX27_THIDE</name>
<dbReference type="PATRIC" id="fig|36861.3.peg.219"/>
<dbReference type="GO" id="GO:0017168">
    <property type="term" value="F:5-oxoprolinase (ATP-hydrolyzing) activity"/>
    <property type="evidence" value="ECO:0007669"/>
    <property type="project" value="TreeGrafter"/>
</dbReference>
<evidence type="ECO:0000313" key="4">
    <source>
        <dbReference type="Proteomes" id="UP000064243"/>
    </source>
</evidence>
<keyword evidence="4" id="KW-1185">Reference proteome</keyword>
<dbReference type="InterPro" id="IPR003692">
    <property type="entry name" value="Hydantoinase_B"/>
</dbReference>
<dbReference type="RefSeq" id="WP_059752111.1">
    <property type="nucleotide sequence ID" value="NZ_LDUG01000015.1"/>
</dbReference>